<gene>
    <name evidence="5" type="ORF">BD293_3472</name>
</gene>
<dbReference type="Proteomes" id="UP000320582">
    <property type="component" value="Unassembled WGS sequence"/>
</dbReference>
<dbReference type="Gene3D" id="3.40.50.720">
    <property type="entry name" value="NAD(P)-binding Rossmann-like Domain"/>
    <property type="match status" value="1"/>
</dbReference>
<feature type="domain" description="Ketoreductase" evidence="4">
    <location>
        <begin position="11"/>
        <end position="192"/>
    </location>
</feature>
<keyword evidence="2" id="KW-0560">Oxidoreductase</keyword>
<dbReference type="GO" id="GO:0016491">
    <property type="term" value="F:oxidoreductase activity"/>
    <property type="evidence" value="ECO:0007669"/>
    <property type="project" value="UniProtKB-KW"/>
</dbReference>
<proteinExistence type="inferred from homology"/>
<evidence type="ECO:0000256" key="2">
    <source>
        <dbReference type="ARBA" id="ARBA00023002"/>
    </source>
</evidence>
<name>A0A543KI87_9RHOB</name>
<dbReference type="RefSeq" id="WP_142083788.1">
    <property type="nucleotide sequence ID" value="NZ_VFPT01000001.1"/>
</dbReference>
<comment type="similarity">
    <text evidence="1 3">Belongs to the short-chain dehydrogenases/reductases (SDR) family.</text>
</comment>
<evidence type="ECO:0000313" key="5">
    <source>
        <dbReference type="EMBL" id="TQM94784.1"/>
    </source>
</evidence>
<dbReference type="InterPro" id="IPR002347">
    <property type="entry name" value="SDR_fam"/>
</dbReference>
<dbReference type="EMBL" id="VFPT01000001">
    <property type="protein sequence ID" value="TQM94784.1"/>
    <property type="molecule type" value="Genomic_DNA"/>
</dbReference>
<dbReference type="InterPro" id="IPR057326">
    <property type="entry name" value="KR_dom"/>
</dbReference>
<dbReference type="PANTHER" id="PTHR43669">
    <property type="entry name" value="5-KETO-D-GLUCONATE 5-REDUCTASE"/>
    <property type="match status" value="1"/>
</dbReference>
<dbReference type="CDD" id="cd05233">
    <property type="entry name" value="SDR_c"/>
    <property type="match status" value="1"/>
</dbReference>
<dbReference type="OrthoDB" id="9810734at2"/>
<evidence type="ECO:0000256" key="3">
    <source>
        <dbReference type="RuleBase" id="RU000363"/>
    </source>
</evidence>
<dbReference type="InterPro" id="IPR036291">
    <property type="entry name" value="NAD(P)-bd_dom_sf"/>
</dbReference>
<dbReference type="PRINTS" id="PR00081">
    <property type="entry name" value="GDHRDH"/>
</dbReference>
<dbReference type="FunFam" id="3.40.50.720:FF:000084">
    <property type="entry name" value="Short-chain dehydrogenase reductase"/>
    <property type="match status" value="1"/>
</dbReference>
<sequence length="253" mass="26052">MSVDATSIAGKTVLITGASRGIGLEAARAFTAAGAKVGIAARSADALEAIAAETGAVPIACDVADYAAVEGAVARMQAEFGRLDILINNAGAIDPIALLSSVDPAEFGRLIDINLKGVLHGLRAALPVMQAQGVGTIITVGSGAAHNPLEGWGAYCSSKAGAWMLTRVADVEARGRGVRVMSLSPGTVATDMQRTIKASGVNAVSQLDWAAHVPADWPAQALLWMCTPDADDWIGREVSLRDETIRRRLGLAG</sequence>
<keyword evidence="6" id="KW-1185">Reference proteome</keyword>
<protein>
    <submittedName>
        <fullName evidence="5">NADP-dependent 3-hydroxy acid dehydrogenase YdfG</fullName>
    </submittedName>
</protein>
<dbReference type="AlphaFoldDB" id="A0A543KI87"/>
<accession>A0A543KI87</accession>
<organism evidence="5 6">
    <name type="scientific">Roseinatronobacter monicus</name>
    <dbReference type="NCBI Taxonomy" id="393481"/>
    <lineage>
        <taxon>Bacteria</taxon>
        <taxon>Pseudomonadati</taxon>
        <taxon>Pseudomonadota</taxon>
        <taxon>Alphaproteobacteria</taxon>
        <taxon>Rhodobacterales</taxon>
        <taxon>Paracoccaceae</taxon>
        <taxon>Roseinatronobacter</taxon>
    </lineage>
</organism>
<dbReference type="Pfam" id="PF00106">
    <property type="entry name" value="adh_short"/>
    <property type="match status" value="1"/>
</dbReference>
<evidence type="ECO:0000256" key="1">
    <source>
        <dbReference type="ARBA" id="ARBA00006484"/>
    </source>
</evidence>
<dbReference type="SUPFAM" id="SSF51735">
    <property type="entry name" value="NAD(P)-binding Rossmann-fold domains"/>
    <property type="match status" value="1"/>
</dbReference>
<comment type="caution">
    <text evidence="5">The sequence shown here is derived from an EMBL/GenBank/DDBJ whole genome shotgun (WGS) entry which is preliminary data.</text>
</comment>
<dbReference type="PANTHER" id="PTHR43669:SF3">
    <property type="entry name" value="ALCOHOL DEHYDROGENASE, PUTATIVE (AFU_ORTHOLOGUE AFUA_3G03445)-RELATED"/>
    <property type="match status" value="1"/>
</dbReference>
<evidence type="ECO:0000259" key="4">
    <source>
        <dbReference type="SMART" id="SM00822"/>
    </source>
</evidence>
<evidence type="ECO:0000313" key="6">
    <source>
        <dbReference type="Proteomes" id="UP000320582"/>
    </source>
</evidence>
<dbReference type="PRINTS" id="PR00080">
    <property type="entry name" value="SDRFAMILY"/>
</dbReference>
<reference evidence="5 6" key="1">
    <citation type="submission" date="2019-06" db="EMBL/GenBank/DDBJ databases">
        <title>Genomic Encyclopedia of Archaeal and Bacterial Type Strains, Phase II (KMG-II): from individual species to whole genera.</title>
        <authorList>
            <person name="Goeker M."/>
        </authorList>
    </citation>
    <scope>NUCLEOTIDE SEQUENCE [LARGE SCALE GENOMIC DNA]</scope>
    <source>
        <strain evidence="5 6">DSM 18423</strain>
    </source>
</reference>
<dbReference type="SMART" id="SM00822">
    <property type="entry name" value="PKS_KR"/>
    <property type="match status" value="1"/>
</dbReference>